<reference evidence="4" key="1">
    <citation type="submission" date="2017-02" db="UniProtKB">
        <authorList>
            <consortium name="WormBaseParasite"/>
        </authorList>
    </citation>
    <scope>IDENTIFICATION</scope>
</reference>
<keyword evidence="3" id="KW-1185">Reference proteome</keyword>
<dbReference type="EMBL" id="UYRR01040294">
    <property type="protein sequence ID" value="VDK78768.1"/>
    <property type="molecule type" value="Genomic_DNA"/>
</dbReference>
<feature type="compositionally biased region" description="Polar residues" evidence="1">
    <location>
        <begin position="54"/>
        <end position="72"/>
    </location>
</feature>
<dbReference type="Proteomes" id="UP000267096">
    <property type="component" value="Unassembled WGS sequence"/>
</dbReference>
<organism evidence="4">
    <name type="scientific">Anisakis simplex</name>
    <name type="common">Herring worm</name>
    <dbReference type="NCBI Taxonomy" id="6269"/>
    <lineage>
        <taxon>Eukaryota</taxon>
        <taxon>Metazoa</taxon>
        <taxon>Ecdysozoa</taxon>
        <taxon>Nematoda</taxon>
        <taxon>Chromadorea</taxon>
        <taxon>Rhabditida</taxon>
        <taxon>Spirurina</taxon>
        <taxon>Ascaridomorpha</taxon>
        <taxon>Ascaridoidea</taxon>
        <taxon>Anisakidae</taxon>
        <taxon>Anisakis</taxon>
        <taxon>Anisakis simplex complex</taxon>
    </lineage>
</organism>
<accession>A0A0M3KJX5</accession>
<evidence type="ECO:0000313" key="3">
    <source>
        <dbReference type="Proteomes" id="UP000267096"/>
    </source>
</evidence>
<proteinExistence type="predicted"/>
<feature type="region of interest" description="Disordered" evidence="1">
    <location>
        <begin position="35"/>
        <end position="109"/>
    </location>
</feature>
<dbReference type="WBParaSite" id="ASIM_0002130101-mRNA-1">
    <property type="protein sequence ID" value="ASIM_0002130101-mRNA-1"/>
    <property type="gene ID" value="ASIM_0002130101"/>
</dbReference>
<feature type="compositionally biased region" description="Basic and acidic residues" evidence="1">
    <location>
        <begin position="74"/>
        <end position="83"/>
    </location>
</feature>
<evidence type="ECO:0000313" key="2">
    <source>
        <dbReference type="EMBL" id="VDK78768.1"/>
    </source>
</evidence>
<reference evidence="2 3" key="2">
    <citation type="submission" date="2018-11" db="EMBL/GenBank/DDBJ databases">
        <authorList>
            <consortium name="Pathogen Informatics"/>
        </authorList>
    </citation>
    <scope>NUCLEOTIDE SEQUENCE [LARGE SCALE GENOMIC DNA]</scope>
</reference>
<gene>
    <name evidence="2" type="ORF">ASIM_LOCUS20673</name>
</gene>
<evidence type="ECO:0000256" key="1">
    <source>
        <dbReference type="SAM" id="MobiDB-lite"/>
    </source>
</evidence>
<feature type="compositionally biased region" description="Polar residues" evidence="1">
    <location>
        <begin position="36"/>
        <end position="45"/>
    </location>
</feature>
<name>A0A0M3KJX5_ANISI</name>
<dbReference type="AlphaFoldDB" id="A0A0M3KJX5"/>
<protein>
    <submittedName>
        <fullName evidence="2 4">Uncharacterized protein</fullName>
    </submittedName>
</protein>
<evidence type="ECO:0000313" key="4">
    <source>
        <dbReference type="WBParaSite" id="ASIM_0002130101-mRNA-1"/>
    </source>
</evidence>
<feature type="compositionally biased region" description="Basic and acidic residues" evidence="1">
    <location>
        <begin position="90"/>
        <end position="102"/>
    </location>
</feature>
<sequence length="130" mass="14609">MQSKIVNSAKRNLNFYQNFILPTLISVVGVSRSRESASTSKTITPSVAAEWPLNPTSQPVELNISPAQSTTRLTRRETPEGKKDAKKSKRSTERRNSTESENKTQSIPSPYSKVNIFFRLKYIVFILFGG</sequence>